<evidence type="ECO:0000313" key="2">
    <source>
        <dbReference type="EMBL" id="DAE17795.1"/>
    </source>
</evidence>
<accession>A0A8S5QFZ8</accession>
<name>A0A8S5QFZ8_9CAUD</name>
<sequence length="41" mass="5216">MYKILMKMKEIYSREEWMKMVEQAKERKKITQEEYESLVKE</sequence>
<dbReference type="EMBL" id="BK015646">
    <property type="protein sequence ID" value="DAE17795.1"/>
    <property type="molecule type" value="Genomic_DNA"/>
</dbReference>
<reference evidence="2" key="1">
    <citation type="journal article" date="2021" name="Proc. Natl. Acad. Sci. U.S.A.">
        <title>A Catalog of Tens of Thousands of Viruses from Human Metagenomes Reveals Hidden Associations with Chronic Diseases.</title>
        <authorList>
            <person name="Tisza M.J."/>
            <person name="Buck C.B."/>
        </authorList>
    </citation>
    <scope>NUCLEOTIDE SEQUENCE</scope>
    <source>
        <strain evidence="2">CtoOf8</strain>
    </source>
</reference>
<organism evidence="2">
    <name type="scientific">Siphoviridae sp. ctoOf8</name>
    <dbReference type="NCBI Taxonomy" id="2825668"/>
    <lineage>
        <taxon>Viruses</taxon>
        <taxon>Duplodnaviria</taxon>
        <taxon>Heunggongvirae</taxon>
        <taxon>Uroviricota</taxon>
        <taxon>Caudoviricetes</taxon>
    </lineage>
</organism>
<proteinExistence type="predicted"/>
<protein>
    <submittedName>
        <fullName evidence="2">Uncharacterized protein</fullName>
    </submittedName>
</protein>
<feature type="coiled-coil region" evidence="1">
    <location>
        <begin position="14"/>
        <end position="41"/>
    </location>
</feature>
<evidence type="ECO:0000256" key="1">
    <source>
        <dbReference type="SAM" id="Coils"/>
    </source>
</evidence>
<keyword evidence="1" id="KW-0175">Coiled coil</keyword>